<dbReference type="InterPro" id="IPR045225">
    <property type="entry name" value="Uracil/uridine/allantoin_perm"/>
</dbReference>
<comment type="caution">
    <text evidence="2">The sequence shown here is derived from an EMBL/GenBank/DDBJ whole genome shotgun (WGS) entry which is preliminary data.</text>
</comment>
<dbReference type="PANTHER" id="PTHR30618:SF14">
    <property type="match status" value="1"/>
</dbReference>
<accession>A0AAD8RFM0</accession>
<dbReference type="PANTHER" id="PTHR30618">
    <property type="entry name" value="NCS1 FAMILY PURINE/PYRIMIDINE TRANSPORTER"/>
    <property type="match status" value="1"/>
</dbReference>
<protein>
    <submittedName>
        <fullName evidence="2">Uncharacterized protein</fullName>
    </submittedName>
</protein>
<gene>
    <name evidence="2" type="ORF">QYE76_026097</name>
</gene>
<dbReference type="GO" id="GO:0015205">
    <property type="term" value="F:nucleobase transmembrane transporter activity"/>
    <property type="evidence" value="ECO:0007669"/>
    <property type="project" value="TreeGrafter"/>
</dbReference>
<organism evidence="2 3">
    <name type="scientific">Lolium multiflorum</name>
    <name type="common">Italian ryegrass</name>
    <name type="synonym">Lolium perenne subsp. multiflorum</name>
    <dbReference type="NCBI Taxonomy" id="4521"/>
    <lineage>
        <taxon>Eukaryota</taxon>
        <taxon>Viridiplantae</taxon>
        <taxon>Streptophyta</taxon>
        <taxon>Embryophyta</taxon>
        <taxon>Tracheophyta</taxon>
        <taxon>Spermatophyta</taxon>
        <taxon>Magnoliopsida</taxon>
        <taxon>Liliopsida</taxon>
        <taxon>Poales</taxon>
        <taxon>Poaceae</taxon>
        <taxon>BOP clade</taxon>
        <taxon>Pooideae</taxon>
        <taxon>Poodae</taxon>
        <taxon>Poeae</taxon>
        <taxon>Poeae Chloroplast Group 2 (Poeae type)</taxon>
        <taxon>Loliodinae</taxon>
        <taxon>Loliinae</taxon>
        <taxon>Lolium</taxon>
    </lineage>
</organism>
<keyword evidence="3" id="KW-1185">Reference proteome</keyword>
<feature type="compositionally biased region" description="Low complexity" evidence="1">
    <location>
        <begin position="312"/>
        <end position="321"/>
    </location>
</feature>
<reference evidence="2" key="1">
    <citation type="submission" date="2023-07" db="EMBL/GenBank/DDBJ databases">
        <title>A chromosome-level genome assembly of Lolium multiflorum.</title>
        <authorList>
            <person name="Chen Y."/>
            <person name="Copetti D."/>
            <person name="Kolliker R."/>
            <person name="Studer B."/>
        </authorList>
    </citation>
    <scope>NUCLEOTIDE SEQUENCE</scope>
    <source>
        <strain evidence="2">02402/16</strain>
        <tissue evidence="2">Leaf</tissue>
    </source>
</reference>
<feature type="region of interest" description="Disordered" evidence="1">
    <location>
        <begin position="256"/>
        <end position="321"/>
    </location>
</feature>
<dbReference type="Proteomes" id="UP001231189">
    <property type="component" value="Unassembled WGS sequence"/>
</dbReference>
<feature type="compositionally biased region" description="Basic and acidic residues" evidence="1">
    <location>
        <begin position="294"/>
        <end position="311"/>
    </location>
</feature>
<proteinExistence type="predicted"/>
<evidence type="ECO:0000313" key="2">
    <source>
        <dbReference type="EMBL" id="KAK1620580.1"/>
    </source>
</evidence>
<evidence type="ECO:0000256" key="1">
    <source>
        <dbReference type="SAM" id="MobiDB-lite"/>
    </source>
</evidence>
<dbReference type="EMBL" id="JAUUTY010000006">
    <property type="protein sequence ID" value="KAK1620580.1"/>
    <property type="molecule type" value="Genomic_DNA"/>
</dbReference>
<dbReference type="GO" id="GO:0005886">
    <property type="term" value="C:plasma membrane"/>
    <property type="evidence" value="ECO:0007669"/>
    <property type="project" value="TreeGrafter"/>
</dbReference>
<sequence length="321" mass="34795">MQPSPTLAEHDIASEAPTRRAAPLFRLSRAGTHVIDLIIIIFCRSGWSPFCGGHGAPALESITFYVAHIPTVVRTLISCGWFAIESWMGGRSILLLLPARLKLYALLLPPVTGLGAPSPREVLCASARRAHLCAAGVAAWAYVSVGGFVAILSQSRSGFSLPQQLAGDEFWKVFFLALKLAGQGLRIGGRCADAQSVRRFLHRLARASSHRRNTQVSAAPAHARELDRTAEIPQRRFAADLRADPAHAIDSSLAHAPVHGDGQETGRLHGRQGLSLARTAAVARRRRVAQARTRRADAAQRRHDRGRRDTTTKPTPCTTTT</sequence>
<feature type="region of interest" description="Disordered" evidence="1">
    <location>
        <begin position="211"/>
        <end position="230"/>
    </location>
</feature>
<evidence type="ECO:0000313" key="3">
    <source>
        <dbReference type="Proteomes" id="UP001231189"/>
    </source>
</evidence>
<dbReference type="AlphaFoldDB" id="A0AAD8RFM0"/>
<name>A0AAD8RFM0_LOLMU</name>
<feature type="compositionally biased region" description="Basic residues" evidence="1">
    <location>
        <begin position="283"/>
        <end position="293"/>
    </location>
</feature>